<evidence type="ECO:0000256" key="2">
    <source>
        <dbReference type="ARBA" id="ARBA00018953"/>
    </source>
</evidence>
<feature type="active site" evidence="7">
    <location>
        <position position="197"/>
    </location>
</feature>
<dbReference type="AlphaFoldDB" id="A0A2J6WEH7"/>
<dbReference type="InterPro" id="IPR024925">
    <property type="entry name" value="Malonyl_CoA-ACP_transAc"/>
</dbReference>
<dbReference type="GO" id="GO:0004314">
    <property type="term" value="F:[acyl-carrier-protein] S-malonyltransferase activity"/>
    <property type="evidence" value="ECO:0007669"/>
    <property type="project" value="UniProtKB-EC"/>
</dbReference>
<proteinExistence type="inferred from homology"/>
<dbReference type="PANTHER" id="PTHR42681:SF1">
    <property type="entry name" value="MALONYL-COA-ACYL CARRIER PROTEIN TRANSACYLASE, MITOCHONDRIAL"/>
    <property type="match status" value="1"/>
</dbReference>
<comment type="caution">
    <text evidence="9">The sequence shown here is derived from an EMBL/GenBank/DDBJ whole genome shotgun (WGS) entry which is preliminary data.</text>
</comment>
<feature type="active site" evidence="7">
    <location>
        <position position="88"/>
    </location>
</feature>
<evidence type="ECO:0000256" key="5">
    <source>
        <dbReference type="ARBA" id="ARBA00048462"/>
    </source>
</evidence>
<dbReference type="PANTHER" id="PTHR42681">
    <property type="entry name" value="MALONYL-COA-ACYL CARRIER PROTEIN TRANSACYLASE, MITOCHONDRIAL"/>
    <property type="match status" value="1"/>
</dbReference>
<evidence type="ECO:0000256" key="6">
    <source>
        <dbReference type="PIRNR" id="PIRNR000446"/>
    </source>
</evidence>
<dbReference type="EMBL" id="PNIL01000043">
    <property type="protein sequence ID" value="PMP67523.1"/>
    <property type="molecule type" value="Genomic_DNA"/>
</dbReference>
<dbReference type="Proteomes" id="UP000237040">
    <property type="component" value="Unassembled WGS sequence"/>
</dbReference>
<dbReference type="PIRSF" id="PIRSF000446">
    <property type="entry name" value="Mct"/>
    <property type="match status" value="1"/>
</dbReference>
<dbReference type="RefSeq" id="WP_416085189.1">
    <property type="nucleotide sequence ID" value="NZ_JBNARP010000010.1"/>
</dbReference>
<dbReference type="EC" id="2.3.1.39" evidence="1 6"/>
<dbReference type="InterPro" id="IPR001227">
    <property type="entry name" value="Ac_transferase_dom_sf"/>
</dbReference>
<dbReference type="SUPFAM" id="SSF55048">
    <property type="entry name" value="Probable ACP-binding domain of malonyl-CoA ACP transacylase"/>
    <property type="match status" value="1"/>
</dbReference>
<comment type="catalytic activity">
    <reaction evidence="5 6">
        <text>holo-[ACP] + malonyl-CoA = malonyl-[ACP] + CoA</text>
        <dbReference type="Rhea" id="RHEA:41792"/>
        <dbReference type="Rhea" id="RHEA-COMP:9623"/>
        <dbReference type="Rhea" id="RHEA-COMP:9685"/>
        <dbReference type="ChEBI" id="CHEBI:57287"/>
        <dbReference type="ChEBI" id="CHEBI:57384"/>
        <dbReference type="ChEBI" id="CHEBI:64479"/>
        <dbReference type="ChEBI" id="CHEBI:78449"/>
        <dbReference type="EC" id="2.3.1.39"/>
    </reaction>
</comment>
<organism evidence="9 10">
    <name type="scientific">Caldisericum exile</name>
    <dbReference type="NCBI Taxonomy" id="693075"/>
    <lineage>
        <taxon>Bacteria</taxon>
        <taxon>Pseudomonadati</taxon>
        <taxon>Caldisericota/Cryosericota group</taxon>
        <taxon>Caldisericota</taxon>
        <taxon>Caldisericia</taxon>
        <taxon>Caldisericales</taxon>
        <taxon>Caldisericaceae</taxon>
        <taxon>Caldisericum</taxon>
    </lineage>
</organism>
<dbReference type="InterPro" id="IPR016036">
    <property type="entry name" value="Malonyl_transacylase_ACP-bd"/>
</dbReference>
<dbReference type="GO" id="GO:0006633">
    <property type="term" value="P:fatty acid biosynthetic process"/>
    <property type="evidence" value="ECO:0007669"/>
    <property type="project" value="TreeGrafter"/>
</dbReference>
<feature type="domain" description="Malonyl-CoA:ACP transacylase (MAT)" evidence="8">
    <location>
        <begin position="5"/>
        <end position="296"/>
    </location>
</feature>
<evidence type="ECO:0000313" key="9">
    <source>
        <dbReference type="EMBL" id="PMP67523.1"/>
    </source>
</evidence>
<evidence type="ECO:0000256" key="4">
    <source>
        <dbReference type="ARBA" id="ARBA00023315"/>
    </source>
</evidence>
<evidence type="ECO:0000256" key="7">
    <source>
        <dbReference type="PIRSR" id="PIRSR000446-1"/>
    </source>
</evidence>
<evidence type="ECO:0000259" key="8">
    <source>
        <dbReference type="SMART" id="SM00827"/>
    </source>
</evidence>
<dbReference type="FunFam" id="3.30.70.250:FF:000001">
    <property type="entry name" value="Malonyl CoA-acyl carrier protein transacylase"/>
    <property type="match status" value="1"/>
</dbReference>
<comment type="similarity">
    <text evidence="6">Belongs to the fabD family.</text>
</comment>
<dbReference type="SMART" id="SM00827">
    <property type="entry name" value="PKS_AT"/>
    <property type="match status" value="1"/>
</dbReference>
<evidence type="ECO:0000256" key="3">
    <source>
        <dbReference type="ARBA" id="ARBA00022679"/>
    </source>
</evidence>
<dbReference type="InterPro" id="IPR016035">
    <property type="entry name" value="Acyl_Trfase/lysoPLipase"/>
</dbReference>
<dbReference type="GO" id="GO:0005829">
    <property type="term" value="C:cytosol"/>
    <property type="evidence" value="ECO:0007669"/>
    <property type="project" value="TreeGrafter"/>
</dbReference>
<reference evidence="9 10" key="1">
    <citation type="submission" date="2018-01" db="EMBL/GenBank/DDBJ databases">
        <title>Metagenomic assembled genomes from two thermal pools in the Uzon Caldera, Kamchatka, Russia.</title>
        <authorList>
            <person name="Wilkins L."/>
            <person name="Ettinger C."/>
        </authorList>
    </citation>
    <scope>NUCLEOTIDE SEQUENCE [LARGE SCALE GENOMIC DNA]</scope>
    <source>
        <strain evidence="9">ZAV-07</strain>
    </source>
</reference>
<sequence>MIAFVFPGQGSQYVGMSAKIPESSIKKELFSKASEILGFDLLEICEKGPQELLTSTDITQPALYTVSAIYDLLLKEKGIKPQVVSGHSLGEYSALFSAEVFSFETGLKLVRTRGLLMKSASYEAPGKMLAVIGLDKEKIQKVLDEASKVGVIVNANYNAFDQVVLSGSVEAIAEAQKIAKELGARLVKPLEVSAAFHSPLMEPVVPHMSKAIDEAEFKTPSIPIIQNVTAEPERDVSRIKENLKKQLTGSVNWVDSVLKMDSMGVKDYYEVGPKNVLKGLIERIIKGTTVKLSEEVFNA</sequence>
<accession>A0A2J6WEH7</accession>
<dbReference type="SUPFAM" id="SSF52151">
    <property type="entry name" value="FabD/lysophospholipase-like"/>
    <property type="match status" value="1"/>
</dbReference>
<dbReference type="NCBIfam" id="TIGR00128">
    <property type="entry name" value="fabD"/>
    <property type="match status" value="1"/>
</dbReference>
<dbReference type="InterPro" id="IPR014043">
    <property type="entry name" value="Acyl_transferase_dom"/>
</dbReference>
<dbReference type="Pfam" id="PF00698">
    <property type="entry name" value="Acyl_transf_1"/>
    <property type="match status" value="1"/>
</dbReference>
<protein>
    <recommendedName>
        <fullName evidence="2 6">Malonyl CoA-acyl carrier protein transacylase</fullName>
        <ecNumber evidence="1 6">2.3.1.39</ecNumber>
    </recommendedName>
</protein>
<keyword evidence="3 6" id="KW-0808">Transferase</keyword>
<dbReference type="InterPro" id="IPR004410">
    <property type="entry name" value="Malonyl_CoA-ACP_transAc_FabD"/>
</dbReference>
<evidence type="ECO:0000313" key="10">
    <source>
        <dbReference type="Proteomes" id="UP000237040"/>
    </source>
</evidence>
<dbReference type="Gene3D" id="3.30.70.250">
    <property type="entry name" value="Malonyl-CoA ACP transacylase, ACP-binding"/>
    <property type="match status" value="1"/>
</dbReference>
<keyword evidence="4 6" id="KW-0012">Acyltransferase</keyword>
<name>A0A2J6WEH7_9BACT</name>
<dbReference type="InterPro" id="IPR050858">
    <property type="entry name" value="Mal-CoA-ACP_Trans/PKS_FabD"/>
</dbReference>
<evidence type="ECO:0000256" key="1">
    <source>
        <dbReference type="ARBA" id="ARBA00013258"/>
    </source>
</evidence>
<dbReference type="Gene3D" id="3.40.366.10">
    <property type="entry name" value="Malonyl-Coenzyme A Acyl Carrier Protein, domain 2"/>
    <property type="match status" value="1"/>
</dbReference>
<gene>
    <name evidence="9" type="primary">fabD</name>
    <name evidence="9" type="ORF">C0189_02985</name>
</gene>